<dbReference type="PROSITE" id="PS50977">
    <property type="entry name" value="HTH_TETR_2"/>
    <property type="match status" value="1"/>
</dbReference>
<sequence>MTDTAASPRRGRPRDPGVEDRVFDAAIDLYSRLGWAGFSFESVTRITGVGKAALYRRWPTRSALLVETLRARWYTVGDIDTGRLRDDLRKLADMLLTRLTGPHGSVHLQILMDTRNYDEVRDATAAYRADLVLAGRAMARRAVARGELPPGTNPTLIIDLVVGGIQNHVLATPPELKSKMQEQMHRYGEQLVDAVLAGATARGD</sequence>
<keyword evidence="3" id="KW-0804">Transcription</keyword>
<dbReference type="InterPro" id="IPR009057">
    <property type="entry name" value="Homeodomain-like_sf"/>
</dbReference>
<dbReference type="Proteomes" id="UP001240984">
    <property type="component" value="Unassembled WGS sequence"/>
</dbReference>
<dbReference type="InterPro" id="IPR036271">
    <property type="entry name" value="Tet_transcr_reg_TetR-rel_C_sf"/>
</dbReference>
<protein>
    <submittedName>
        <fullName evidence="6">AcrR family transcriptional regulator</fullName>
    </submittedName>
</protein>
<dbReference type="SUPFAM" id="SSF46689">
    <property type="entry name" value="Homeodomain-like"/>
    <property type="match status" value="1"/>
</dbReference>
<evidence type="ECO:0000256" key="1">
    <source>
        <dbReference type="ARBA" id="ARBA00023015"/>
    </source>
</evidence>
<feature type="DNA-binding region" description="H-T-H motif" evidence="4">
    <location>
        <begin position="39"/>
        <end position="58"/>
    </location>
</feature>
<dbReference type="Gene3D" id="1.10.357.10">
    <property type="entry name" value="Tetracycline Repressor, domain 2"/>
    <property type="match status" value="1"/>
</dbReference>
<dbReference type="Pfam" id="PF00440">
    <property type="entry name" value="TetR_N"/>
    <property type="match status" value="1"/>
</dbReference>
<keyword evidence="2 4" id="KW-0238">DNA-binding</keyword>
<feature type="domain" description="HTH tetR-type" evidence="5">
    <location>
        <begin position="16"/>
        <end position="76"/>
    </location>
</feature>
<dbReference type="PANTHER" id="PTHR30055">
    <property type="entry name" value="HTH-TYPE TRANSCRIPTIONAL REGULATOR RUTR"/>
    <property type="match status" value="1"/>
</dbReference>
<accession>A0ABT9MNI2</accession>
<dbReference type="InterPro" id="IPR050109">
    <property type="entry name" value="HTH-type_TetR-like_transc_reg"/>
</dbReference>
<evidence type="ECO:0000313" key="7">
    <source>
        <dbReference type="Proteomes" id="UP001240984"/>
    </source>
</evidence>
<reference evidence="6 7" key="1">
    <citation type="submission" date="2023-07" db="EMBL/GenBank/DDBJ databases">
        <title>Sequencing the genomes of 1000 actinobacteria strains.</title>
        <authorList>
            <person name="Klenk H.-P."/>
        </authorList>
    </citation>
    <scope>NUCLEOTIDE SEQUENCE [LARGE SCALE GENOMIC DNA]</scope>
    <source>
        <strain evidence="6 7">DSM 44710</strain>
    </source>
</reference>
<dbReference type="SUPFAM" id="SSF48498">
    <property type="entry name" value="Tetracyclin repressor-like, C-terminal domain"/>
    <property type="match status" value="1"/>
</dbReference>
<dbReference type="Pfam" id="PF16859">
    <property type="entry name" value="TetR_C_11"/>
    <property type="match status" value="1"/>
</dbReference>
<dbReference type="PANTHER" id="PTHR30055:SF148">
    <property type="entry name" value="TETR-FAMILY TRANSCRIPTIONAL REGULATOR"/>
    <property type="match status" value="1"/>
</dbReference>
<dbReference type="Gene3D" id="1.10.10.60">
    <property type="entry name" value="Homeodomain-like"/>
    <property type="match status" value="1"/>
</dbReference>
<name>A0ABT9MNI2_9ACTN</name>
<dbReference type="RefSeq" id="WP_306827860.1">
    <property type="nucleotide sequence ID" value="NZ_JAUSRA010000001.1"/>
</dbReference>
<dbReference type="InterPro" id="IPR001647">
    <property type="entry name" value="HTH_TetR"/>
</dbReference>
<comment type="caution">
    <text evidence="6">The sequence shown here is derived from an EMBL/GenBank/DDBJ whole genome shotgun (WGS) entry which is preliminary data.</text>
</comment>
<organism evidence="6 7">
    <name type="scientific">Catenuloplanes nepalensis</name>
    <dbReference type="NCBI Taxonomy" id="587533"/>
    <lineage>
        <taxon>Bacteria</taxon>
        <taxon>Bacillati</taxon>
        <taxon>Actinomycetota</taxon>
        <taxon>Actinomycetes</taxon>
        <taxon>Micromonosporales</taxon>
        <taxon>Micromonosporaceae</taxon>
        <taxon>Catenuloplanes</taxon>
    </lineage>
</organism>
<keyword evidence="7" id="KW-1185">Reference proteome</keyword>
<dbReference type="EMBL" id="JAUSRA010000001">
    <property type="protein sequence ID" value="MDP9792975.1"/>
    <property type="molecule type" value="Genomic_DNA"/>
</dbReference>
<proteinExistence type="predicted"/>
<gene>
    <name evidence="6" type="ORF">J2S43_001487</name>
</gene>
<evidence type="ECO:0000259" key="5">
    <source>
        <dbReference type="PROSITE" id="PS50977"/>
    </source>
</evidence>
<dbReference type="InterPro" id="IPR011075">
    <property type="entry name" value="TetR_C"/>
</dbReference>
<evidence type="ECO:0000256" key="3">
    <source>
        <dbReference type="ARBA" id="ARBA00023163"/>
    </source>
</evidence>
<evidence type="ECO:0000256" key="2">
    <source>
        <dbReference type="ARBA" id="ARBA00023125"/>
    </source>
</evidence>
<evidence type="ECO:0000256" key="4">
    <source>
        <dbReference type="PROSITE-ProRule" id="PRU00335"/>
    </source>
</evidence>
<evidence type="ECO:0000313" key="6">
    <source>
        <dbReference type="EMBL" id="MDP9792975.1"/>
    </source>
</evidence>
<keyword evidence="1" id="KW-0805">Transcription regulation</keyword>